<protein>
    <recommendedName>
        <fullName evidence="4">DoxX family protein</fullName>
    </recommendedName>
</protein>
<name>A0A1A9I9X9_9BACT</name>
<dbReference type="EMBL" id="CP015772">
    <property type="protein sequence ID" value="ANH83859.1"/>
    <property type="molecule type" value="Genomic_DNA"/>
</dbReference>
<dbReference type="RefSeq" id="WP_067761898.1">
    <property type="nucleotide sequence ID" value="NZ_CP015772.1"/>
</dbReference>
<evidence type="ECO:0000313" key="2">
    <source>
        <dbReference type="EMBL" id="ANH83859.1"/>
    </source>
</evidence>
<feature type="transmembrane region" description="Helical" evidence="1">
    <location>
        <begin position="190"/>
        <end position="209"/>
    </location>
</feature>
<dbReference type="STRING" id="1176587.A8C56_10935"/>
<evidence type="ECO:0000313" key="3">
    <source>
        <dbReference type="Proteomes" id="UP000077667"/>
    </source>
</evidence>
<evidence type="ECO:0008006" key="4">
    <source>
        <dbReference type="Google" id="ProtNLM"/>
    </source>
</evidence>
<dbReference type="AlphaFoldDB" id="A0A1A9I9X9"/>
<feature type="transmembrane region" description="Helical" evidence="1">
    <location>
        <begin position="116"/>
        <end position="135"/>
    </location>
</feature>
<keyword evidence="1" id="KW-0812">Transmembrane</keyword>
<dbReference type="Proteomes" id="UP000077667">
    <property type="component" value="Chromosome"/>
</dbReference>
<keyword evidence="1" id="KW-0472">Membrane</keyword>
<feature type="transmembrane region" description="Helical" evidence="1">
    <location>
        <begin position="74"/>
        <end position="95"/>
    </location>
</feature>
<feature type="transmembrane region" description="Helical" evidence="1">
    <location>
        <begin position="264"/>
        <end position="284"/>
    </location>
</feature>
<organism evidence="2 3">
    <name type="scientific">Niabella ginsenosidivorans</name>
    <dbReference type="NCBI Taxonomy" id="1176587"/>
    <lineage>
        <taxon>Bacteria</taxon>
        <taxon>Pseudomonadati</taxon>
        <taxon>Bacteroidota</taxon>
        <taxon>Chitinophagia</taxon>
        <taxon>Chitinophagales</taxon>
        <taxon>Chitinophagaceae</taxon>
        <taxon>Niabella</taxon>
    </lineage>
</organism>
<dbReference type="KEGG" id="nia:A8C56_10935"/>
<evidence type="ECO:0000256" key="1">
    <source>
        <dbReference type="SAM" id="Phobius"/>
    </source>
</evidence>
<feature type="transmembrane region" description="Helical" evidence="1">
    <location>
        <begin position="16"/>
        <end position="32"/>
    </location>
</feature>
<keyword evidence="1" id="KW-1133">Transmembrane helix</keyword>
<feature type="transmembrane region" description="Helical" evidence="1">
    <location>
        <begin position="215"/>
        <end position="232"/>
    </location>
</feature>
<dbReference type="OrthoDB" id="102112at2"/>
<reference evidence="2 3" key="1">
    <citation type="submission" date="2016-05" db="EMBL/GenBank/DDBJ databases">
        <title>Niabella ginsenosidivorans BS26 whole genome sequencing.</title>
        <authorList>
            <person name="Im W.T."/>
            <person name="Siddiqi M.Z."/>
        </authorList>
    </citation>
    <scope>NUCLEOTIDE SEQUENCE [LARGE SCALE GENOMIC DNA]</scope>
    <source>
        <strain evidence="2 3">BS26</strain>
    </source>
</reference>
<sequence>MTKINTTVSWRPGEIKLFRFACLFFIVLSIPYDPNLYKSLSNPGFSFADVLQLATYRTSFIPESLKVGTHLEGFYNWGIAAIIALSGTFIWSALVKEKERINYEQLYYWLRVLLRFRLGIALISIGILKLFPILLPKPTLSDYNTEYGDLLLWKIYYLSTSVTKANYVFSLGFLEIIGGVLLLFRRTAAIGAGLLIAVLANIVIVNYVYEIGEQVYSSFLLLIGVVLFVYDFPRFFNLLFRQIKSEPDPFVPYYNRSVARYKPFLKSVLIIGFLVYGIAAYSNWKATNYPYPATKGINNIRGLYDVKSFIINNDTIDYSLLDPIRWQNVVFESWNTLSIRSNEPVTIDSTKPGIVWQSDLNRNFEKTGNAGRHFYRYLYKKEAENRYAVQLFEESSHTKKYALRFNILDSIIHVSGVNMHGDSVKVQLARIPKTYLIEKGRRKPIKIY</sequence>
<feature type="transmembrane region" description="Helical" evidence="1">
    <location>
        <begin position="155"/>
        <end position="183"/>
    </location>
</feature>
<keyword evidence="3" id="KW-1185">Reference proteome</keyword>
<gene>
    <name evidence="2" type="ORF">A8C56_10935</name>
</gene>
<proteinExistence type="predicted"/>
<accession>A0A1A9I9X9</accession>